<dbReference type="EMBL" id="JQGC01000004">
    <property type="protein sequence ID" value="KFL31917.1"/>
    <property type="molecule type" value="Genomic_DNA"/>
</dbReference>
<dbReference type="AlphaFoldDB" id="A0A087M4W4"/>
<dbReference type="SUPFAM" id="SSF103515">
    <property type="entry name" value="Autotransporter"/>
    <property type="match status" value="1"/>
</dbReference>
<feature type="domain" description="Autotransporter" evidence="1">
    <location>
        <begin position="421"/>
        <end position="689"/>
    </location>
</feature>
<comment type="caution">
    <text evidence="2">The sequence shown here is derived from an EMBL/GenBank/DDBJ whole genome shotgun (WGS) entry which is preliminary data.</text>
</comment>
<accession>A0A087M4W4</accession>
<sequence length="689" mass="70861">MAAALMATTALVAAPKAEAQSRFDRIYGLPNEPSSILSQAMSGNGAYVVGLLQASGSGLWRATRWDSGGNAVDLGADIGANSYATGVSWDGSVVVGYSNFISMPGAFRWTEDGGLEYIGSLGGNRSMAYDVSNDGRIVVGFARRGDGTDTRFVWIKDATTGVVSNPQMHEMLSATGAINVTLGGISGNGRYTTGQEYPGGTPEAYRYDISGIQGGVVSHVALGSLGGWETNPYDISDDGTVIVGAAELDAAGGGHLRAFRWVEGATGGYNGGSMYELGTLGGDESAASAVSGDGRVVVGRSESAAGDDVAFRWEEDTGMLSVADWLRRAGVSVDYTLTDAQATNSDGSLVTGTMLNDDGEWEIYIARVIADTGPNPGSGIMNVAEYQSTLYGAAGIANAGEFLTWLPMNGAHHRPLMLTPDLSGDMCAWATGDFAHYGQSGANLALAEAGGCVDLAGGAVRLGGAVGTTASWQALSLGGAANMVGQYVLGEVDWQPDGTPLLLSVTGMLGGWNAKVDRAYSNGAATAMSSGQTNAMGGVVRVRADWLEAAKIGNTSFNPWASVSFGALHVDGYSESGGPFPARFAAQNLGHTDIRVGVTAVTEFSKDTRLSTTLELAHRTGTAASAVGQVDGLFSFSLGGGTYGQTWGRLGLELDHRVNDAVSLSTSVHLATNGRDPTVAISAGIKGAF</sequence>
<dbReference type="PROSITE" id="PS51208">
    <property type="entry name" value="AUTOTRANSPORTER"/>
    <property type="match status" value="1"/>
</dbReference>
<gene>
    <name evidence="2" type="ORF">JP75_05810</name>
</gene>
<dbReference type="InterPro" id="IPR014262">
    <property type="entry name" value="HAF_rpt"/>
</dbReference>
<evidence type="ECO:0000313" key="3">
    <source>
        <dbReference type="Proteomes" id="UP000028981"/>
    </source>
</evidence>
<keyword evidence="3" id="KW-1185">Reference proteome</keyword>
<dbReference type="InterPro" id="IPR036709">
    <property type="entry name" value="Autotransporte_beta_dom_sf"/>
</dbReference>
<proteinExistence type="predicted"/>
<dbReference type="Proteomes" id="UP000028981">
    <property type="component" value="Unassembled WGS sequence"/>
</dbReference>
<protein>
    <recommendedName>
        <fullName evidence="1">Autotransporter domain-containing protein</fullName>
    </recommendedName>
</protein>
<name>A0A087M4W4_9HYPH</name>
<evidence type="ECO:0000313" key="2">
    <source>
        <dbReference type="EMBL" id="KFL31917.1"/>
    </source>
</evidence>
<dbReference type="Pfam" id="PF03797">
    <property type="entry name" value="Autotransporter"/>
    <property type="match status" value="1"/>
</dbReference>
<dbReference type="NCBIfam" id="TIGR02913">
    <property type="entry name" value="HAF_rpt"/>
    <property type="match status" value="1"/>
</dbReference>
<reference evidence="2 3" key="1">
    <citation type="submission" date="2014-08" db="EMBL/GenBank/DDBJ databases">
        <authorList>
            <person name="Hassan Y.I."/>
            <person name="Lepp D."/>
            <person name="Zhou T."/>
        </authorList>
    </citation>
    <scope>NUCLEOTIDE SEQUENCE [LARGE SCALE GENOMIC DNA]</scope>
    <source>
        <strain evidence="2 3">IFO13584</strain>
    </source>
</reference>
<dbReference type="InterPro" id="IPR005546">
    <property type="entry name" value="Autotransporte_beta"/>
</dbReference>
<dbReference type="Gene3D" id="2.40.128.130">
    <property type="entry name" value="Autotransporter beta-domain"/>
    <property type="match status" value="1"/>
</dbReference>
<evidence type="ECO:0000259" key="1">
    <source>
        <dbReference type="PROSITE" id="PS51208"/>
    </source>
</evidence>
<organism evidence="2 3">
    <name type="scientific">Devosia riboflavina</name>
    <dbReference type="NCBI Taxonomy" id="46914"/>
    <lineage>
        <taxon>Bacteria</taxon>
        <taxon>Pseudomonadati</taxon>
        <taxon>Pseudomonadota</taxon>
        <taxon>Alphaproteobacteria</taxon>
        <taxon>Hyphomicrobiales</taxon>
        <taxon>Devosiaceae</taxon>
        <taxon>Devosia</taxon>
    </lineage>
</organism>